<gene>
    <name evidence="2" type="ORF">NX722_11140</name>
</gene>
<organism evidence="2 3">
    <name type="scientific">Endozoicomonas gorgoniicola</name>
    <dbReference type="NCBI Taxonomy" id="1234144"/>
    <lineage>
        <taxon>Bacteria</taxon>
        <taxon>Pseudomonadati</taxon>
        <taxon>Pseudomonadota</taxon>
        <taxon>Gammaproteobacteria</taxon>
        <taxon>Oceanospirillales</taxon>
        <taxon>Endozoicomonadaceae</taxon>
        <taxon>Endozoicomonas</taxon>
    </lineage>
</organism>
<dbReference type="Proteomes" id="UP001209854">
    <property type="component" value="Unassembled WGS sequence"/>
</dbReference>
<name>A0ABT3MUX9_9GAMM</name>
<feature type="transmembrane region" description="Helical" evidence="1">
    <location>
        <begin position="20"/>
        <end position="44"/>
    </location>
</feature>
<keyword evidence="1" id="KW-0812">Transmembrane</keyword>
<keyword evidence="3" id="KW-1185">Reference proteome</keyword>
<evidence type="ECO:0000313" key="3">
    <source>
        <dbReference type="Proteomes" id="UP001209854"/>
    </source>
</evidence>
<protein>
    <submittedName>
        <fullName evidence="2">Uncharacterized protein</fullName>
    </submittedName>
</protein>
<keyword evidence="1" id="KW-0472">Membrane</keyword>
<reference evidence="2 3" key="1">
    <citation type="submission" date="2022-10" db="EMBL/GenBank/DDBJ databases">
        <title>High-quality genome sequences of two octocoral-associated bacteria, Endozoicomonas euniceicola EF212 and Endozoicomonas gorgoniicola PS125.</title>
        <authorList>
            <person name="Chiou Y.-J."/>
            <person name="Chen Y.-H."/>
        </authorList>
    </citation>
    <scope>NUCLEOTIDE SEQUENCE [LARGE SCALE GENOMIC DNA]</scope>
    <source>
        <strain evidence="2 3">PS125</strain>
    </source>
</reference>
<dbReference type="EMBL" id="JAPFCC010000001">
    <property type="protein sequence ID" value="MCW7553182.1"/>
    <property type="molecule type" value="Genomic_DNA"/>
</dbReference>
<dbReference type="RefSeq" id="WP_262568038.1">
    <property type="nucleotide sequence ID" value="NZ_JAPFCC010000001.1"/>
</dbReference>
<evidence type="ECO:0000256" key="1">
    <source>
        <dbReference type="SAM" id="Phobius"/>
    </source>
</evidence>
<accession>A0ABT3MUX9</accession>
<evidence type="ECO:0000313" key="2">
    <source>
        <dbReference type="EMBL" id="MCW7553182.1"/>
    </source>
</evidence>
<comment type="caution">
    <text evidence="2">The sequence shown here is derived from an EMBL/GenBank/DDBJ whole genome shotgun (WGS) entry which is preliminary data.</text>
</comment>
<keyword evidence="1" id="KW-1133">Transmembrane helix</keyword>
<proteinExistence type="predicted"/>
<sequence length="74" mass="8121">MDTIQVIVLPFLRLDVIFEVIMWGELVSGALSGISAMLCIHFFLGMISRMGLMPGYSSAFDLQRQVAGVVLSMP</sequence>